<gene>
    <name evidence="2" type="ORF">H5410_015295</name>
</gene>
<evidence type="ECO:0000256" key="1">
    <source>
        <dbReference type="SAM" id="MobiDB-lite"/>
    </source>
</evidence>
<feature type="region of interest" description="Disordered" evidence="1">
    <location>
        <begin position="19"/>
        <end position="38"/>
    </location>
</feature>
<reference evidence="2 3" key="1">
    <citation type="submission" date="2020-09" db="EMBL/GenBank/DDBJ databases">
        <title>De no assembly of potato wild relative species, Solanum commersonii.</title>
        <authorList>
            <person name="Cho K."/>
        </authorList>
    </citation>
    <scope>NUCLEOTIDE SEQUENCE [LARGE SCALE GENOMIC DNA]</scope>
    <source>
        <strain evidence="2">LZ3.2</strain>
        <tissue evidence="2">Leaf</tissue>
    </source>
</reference>
<dbReference type="Proteomes" id="UP000824120">
    <property type="component" value="Chromosome 3"/>
</dbReference>
<name>A0A9J5ZU16_SOLCO</name>
<protein>
    <submittedName>
        <fullName evidence="2">Uncharacterized protein</fullName>
    </submittedName>
</protein>
<dbReference type="EMBL" id="JACXVP010000003">
    <property type="protein sequence ID" value="KAG5615471.1"/>
    <property type="molecule type" value="Genomic_DNA"/>
</dbReference>
<sequence>MPHVKRKIVVTIESTDTKIKKKPRSKTTRRKKKENSNSSFTRACIRNSFFFSSRIRSFFFFSSRTMSFFRSINRTLGKSFYSFRNILQENDLKDFFRNYCFWQYLDFPPNNNAHFQMRIVYELLKRRFIF</sequence>
<dbReference type="AlphaFoldDB" id="A0A9J5ZU16"/>
<organism evidence="2 3">
    <name type="scientific">Solanum commersonii</name>
    <name type="common">Commerson's wild potato</name>
    <name type="synonym">Commerson's nightshade</name>
    <dbReference type="NCBI Taxonomy" id="4109"/>
    <lineage>
        <taxon>Eukaryota</taxon>
        <taxon>Viridiplantae</taxon>
        <taxon>Streptophyta</taxon>
        <taxon>Embryophyta</taxon>
        <taxon>Tracheophyta</taxon>
        <taxon>Spermatophyta</taxon>
        <taxon>Magnoliopsida</taxon>
        <taxon>eudicotyledons</taxon>
        <taxon>Gunneridae</taxon>
        <taxon>Pentapetalae</taxon>
        <taxon>asterids</taxon>
        <taxon>lamiids</taxon>
        <taxon>Solanales</taxon>
        <taxon>Solanaceae</taxon>
        <taxon>Solanoideae</taxon>
        <taxon>Solaneae</taxon>
        <taxon>Solanum</taxon>
    </lineage>
</organism>
<proteinExistence type="predicted"/>
<evidence type="ECO:0000313" key="3">
    <source>
        <dbReference type="Proteomes" id="UP000824120"/>
    </source>
</evidence>
<comment type="caution">
    <text evidence="2">The sequence shown here is derived from an EMBL/GenBank/DDBJ whole genome shotgun (WGS) entry which is preliminary data.</text>
</comment>
<evidence type="ECO:0000313" key="2">
    <source>
        <dbReference type="EMBL" id="KAG5615471.1"/>
    </source>
</evidence>
<accession>A0A9J5ZU16</accession>
<feature type="compositionally biased region" description="Basic residues" evidence="1">
    <location>
        <begin position="19"/>
        <end position="33"/>
    </location>
</feature>
<keyword evidence="3" id="KW-1185">Reference proteome</keyword>